<dbReference type="SUPFAM" id="SSF64268">
    <property type="entry name" value="PX domain"/>
    <property type="match status" value="1"/>
</dbReference>
<name>A0A7S1F4Z5_NOCSC</name>
<dbReference type="EMBL" id="HBFQ01025224">
    <property type="protein sequence ID" value="CAD8843520.1"/>
    <property type="molecule type" value="Transcribed_RNA"/>
</dbReference>
<evidence type="ECO:0000256" key="1">
    <source>
        <dbReference type="SAM" id="Coils"/>
    </source>
</evidence>
<feature type="coiled-coil region" evidence="1">
    <location>
        <begin position="420"/>
        <end position="447"/>
    </location>
</feature>
<keyword evidence="1" id="KW-0175">Coiled coil</keyword>
<feature type="coiled-coil region" evidence="1">
    <location>
        <begin position="471"/>
        <end position="505"/>
    </location>
</feature>
<feature type="region of interest" description="Disordered" evidence="2">
    <location>
        <begin position="341"/>
        <end position="396"/>
    </location>
</feature>
<evidence type="ECO:0000313" key="4">
    <source>
        <dbReference type="EMBL" id="CAD8843520.1"/>
    </source>
</evidence>
<gene>
    <name evidence="4" type="ORF">NSCI0253_LOCUS17870</name>
</gene>
<accession>A0A7S1F4Z5</accession>
<feature type="domain" description="PX" evidence="3">
    <location>
        <begin position="44"/>
        <end position="126"/>
    </location>
</feature>
<evidence type="ECO:0000259" key="3">
    <source>
        <dbReference type="Pfam" id="PF00787"/>
    </source>
</evidence>
<dbReference type="GO" id="GO:0035091">
    <property type="term" value="F:phosphatidylinositol binding"/>
    <property type="evidence" value="ECO:0007669"/>
    <property type="project" value="InterPro"/>
</dbReference>
<feature type="region of interest" description="Disordered" evidence="2">
    <location>
        <begin position="257"/>
        <end position="288"/>
    </location>
</feature>
<dbReference type="InterPro" id="IPR001683">
    <property type="entry name" value="PX_dom"/>
</dbReference>
<dbReference type="InterPro" id="IPR036871">
    <property type="entry name" value="PX_dom_sf"/>
</dbReference>
<dbReference type="Pfam" id="PF00787">
    <property type="entry name" value="PX"/>
    <property type="match status" value="1"/>
</dbReference>
<organism evidence="4">
    <name type="scientific">Noctiluca scintillans</name>
    <name type="common">Sea sparkle</name>
    <name type="synonym">Red tide dinoflagellate</name>
    <dbReference type="NCBI Taxonomy" id="2966"/>
    <lineage>
        <taxon>Eukaryota</taxon>
        <taxon>Sar</taxon>
        <taxon>Alveolata</taxon>
        <taxon>Dinophyceae</taxon>
        <taxon>Noctilucales</taxon>
        <taxon>Noctilucaceae</taxon>
        <taxon>Noctiluca</taxon>
    </lineage>
</organism>
<dbReference type="Gene3D" id="3.30.1520.10">
    <property type="entry name" value="Phox-like domain"/>
    <property type="match status" value="1"/>
</dbReference>
<sequence length="577" mass="64842">MAETDEPPAIQLQKSRLPFMVNCTGHGVHRNCTRFAFRVRHSGGCTWTTLRRHADLSALHDRLCAVFGAASLPCFPPNTSNLSFANFLRLGSATRREFMDWTMEVSLQTYLTCLCDRADVTSTACFQAALDVVPPEPVSHLRVEGWLSPLGSTTALLNIRADDQVADSSAIVDTFVVVVKQEVVTEAAEQGNDIFMPITEFATPVKDLVHVDGLTPGVQVEIEVFASNSTGRSHPVSIRIRVPHSSCAQEVPGVESESISCAGPDHAAGSVAGPPSEAELQQRQQELQRRRHEMERWWQHRQHEAECRDEERHNLMEEFLAQKQALQREREALELDRVRLDGAGSPRDSDCGSFLKRGDTQGSLVGSAPGSPRDLSALKEQATQQTEELKSVQMGERTEADLKRRLNSLRFLESKRETDLRQTEERQKKLREELVREQGVLDSLREEQRVVAAGFADEVERQLTSEGRQLLHDQEEELKKKAEYLQQVEDELRRERQELNHSRANLAVVQAHVINMLDRSSGVGVQTMSYAEEEVEEEAEEDAEARLKAVSSMDTMWSMDWNAAVAPESDLQTERQN</sequence>
<protein>
    <recommendedName>
        <fullName evidence="3">PX domain-containing protein</fullName>
    </recommendedName>
</protein>
<proteinExistence type="predicted"/>
<dbReference type="CDD" id="cd06093">
    <property type="entry name" value="PX_domain"/>
    <property type="match status" value="1"/>
</dbReference>
<dbReference type="AlphaFoldDB" id="A0A7S1F4Z5"/>
<evidence type="ECO:0000256" key="2">
    <source>
        <dbReference type="SAM" id="MobiDB-lite"/>
    </source>
</evidence>
<reference evidence="4" key="1">
    <citation type="submission" date="2021-01" db="EMBL/GenBank/DDBJ databases">
        <authorList>
            <person name="Corre E."/>
            <person name="Pelletier E."/>
            <person name="Niang G."/>
            <person name="Scheremetjew M."/>
            <person name="Finn R."/>
            <person name="Kale V."/>
            <person name="Holt S."/>
            <person name="Cochrane G."/>
            <person name="Meng A."/>
            <person name="Brown T."/>
            <person name="Cohen L."/>
        </authorList>
    </citation>
    <scope>NUCLEOTIDE SEQUENCE</scope>
</reference>